<keyword evidence="2" id="KW-1185">Reference proteome</keyword>
<dbReference type="RefSeq" id="WP_343910267.1">
    <property type="nucleotide sequence ID" value="NZ_BAAAJE010000029.1"/>
</dbReference>
<comment type="caution">
    <text evidence="1">The sequence shown here is derived from an EMBL/GenBank/DDBJ whole genome shotgun (WGS) entry which is preliminary data.</text>
</comment>
<gene>
    <name evidence="1" type="ORF">GCM10009606_43980</name>
</gene>
<dbReference type="EMBL" id="BAAAJE010000029">
    <property type="protein sequence ID" value="GAA1161245.1"/>
    <property type="molecule type" value="Genomic_DNA"/>
</dbReference>
<evidence type="ECO:0000313" key="2">
    <source>
        <dbReference type="Proteomes" id="UP001499979"/>
    </source>
</evidence>
<dbReference type="SUPFAM" id="SSF50475">
    <property type="entry name" value="FMN-binding split barrel"/>
    <property type="match status" value="1"/>
</dbReference>
<evidence type="ECO:0000313" key="1">
    <source>
        <dbReference type="EMBL" id="GAA1161245.1"/>
    </source>
</evidence>
<name>A0ABN1UP61_9ACTN</name>
<reference evidence="1 2" key="1">
    <citation type="journal article" date="2019" name="Int. J. Syst. Evol. Microbiol.">
        <title>The Global Catalogue of Microorganisms (GCM) 10K type strain sequencing project: providing services to taxonomists for standard genome sequencing and annotation.</title>
        <authorList>
            <consortium name="The Broad Institute Genomics Platform"/>
            <consortium name="The Broad Institute Genome Sequencing Center for Infectious Disease"/>
            <person name="Wu L."/>
            <person name="Ma J."/>
        </authorList>
    </citation>
    <scope>NUCLEOTIDE SEQUENCE [LARGE SCALE GENOMIC DNA]</scope>
    <source>
        <strain evidence="1 2">JCM 11813</strain>
    </source>
</reference>
<organism evidence="1 2">
    <name type="scientific">Nocardioides aquiterrae</name>
    <dbReference type="NCBI Taxonomy" id="203799"/>
    <lineage>
        <taxon>Bacteria</taxon>
        <taxon>Bacillati</taxon>
        <taxon>Actinomycetota</taxon>
        <taxon>Actinomycetes</taxon>
        <taxon>Propionibacteriales</taxon>
        <taxon>Nocardioidaceae</taxon>
        <taxon>Nocardioides</taxon>
    </lineage>
</organism>
<sequence length="129" mass="14404">MTTLTVEECWALLQQESVGRLGYRLVDELHVVPVNYVVRDDVVLVATGEGNKLLASELHAEAALEIDDLRGEEAWSVLVRGRLQHVEEGPAEAFADVATVSWLPTFKYDVIQLVPAAVTGRRFEVHRPR</sequence>
<dbReference type="InterPro" id="IPR024747">
    <property type="entry name" value="Pyridox_Oxase-rel"/>
</dbReference>
<dbReference type="Pfam" id="PF12900">
    <property type="entry name" value="Pyridox_ox_2"/>
    <property type="match status" value="1"/>
</dbReference>
<dbReference type="Gene3D" id="2.30.110.10">
    <property type="entry name" value="Electron Transport, Fmn-binding Protein, Chain A"/>
    <property type="match status" value="1"/>
</dbReference>
<proteinExistence type="predicted"/>
<accession>A0ABN1UP61</accession>
<dbReference type="InterPro" id="IPR012349">
    <property type="entry name" value="Split_barrel_FMN-bd"/>
</dbReference>
<dbReference type="Proteomes" id="UP001499979">
    <property type="component" value="Unassembled WGS sequence"/>
</dbReference>
<protein>
    <submittedName>
        <fullName evidence="1">Pyridoxamine 5'-phosphate oxidase family protein</fullName>
    </submittedName>
</protein>